<dbReference type="OrthoDB" id="3498897at2"/>
<dbReference type="Pfam" id="PF13530">
    <property type="entry name" value="SCP2_2"/>
    <property type="match status" value="1"/>
</dbReference>
<evidence type="ECO:0000259" key="1">
    <source>
        <dbReference type="PROSITE" id="PS51186"/>
    </source>
</evidence>
<dbReference type="RefSeq" id="WP_145367645.1">
    <property type="nucleotide sequence ID" value="NZ_CP036275.1"/>
</dbReference>
<dbReference type="PROSITE" id="PS51186">
    <property type="entry name" value="GNAT"/>
    <property type="match status" value="1"/>
</dbReference>
<dbReference type="GO" id="GO:0034069">
    <property type="term" value="F:aminoglycoside N-acetyltransferase activity"/>
    <property type="evidence" value="ECO:0007669"/>
    <property type="project" value="TreeGrafter"/>
</dbReference>
<evidence type="ECO:0000313" key="2">
    <source>
        <dbReference type="EMBL" id="QDU37001.1"/>
    </source>
</evidence>
<dbReference type="Gene3D" id="3.30.1050.10">
    <property type="entry name" value="SCP2 sterol-binding domain"/>
    <property type="match status" value="1"/>
</dbReference>
<dbReference type="AlphaFoldDB" id="A0A517Z3F1"/>
<feature type="domain" description="N-acetyltransferase" evidence="1">
    <location>
        <begin position="3"/>
        <end position="142"/>
    </location>
</feature>
<proteinExistence type="predicted"/>
<dbReference type="GO" id="GO:0030649">
    <property type="term" value="P:aminoglycoside antibiotic catabolic process"/>
    <property type="evidence" value="ECO:0007669"/>
    <property type="project" value="TreeGrafter"/>
</dbReference>
<dbReference type="PANTHER" id="PTHR37817:SF1">
    <property type="entry name" value="N-ACETYLTRANSFERASE EIS"/>
    <property type="match status" value="1"/>
</dbReference>
<accession>A0A517Z3F1</accession>
<dbReference type="InterPro" id="IPR000182">
    <property type="entry name" value="GNAT_dom"/>
</dbReference>
<dbReference type="InterPro" id="IPR025559">
    <property type="entry name" value="Eis_dom"/>
</dbReference>
<protein>
    <submittedName>
        <fullName evidence="2">Enhanced intracellular survival protein</fullName>
    </submittedName>
</protein>
<dbReference type="InterPro" id="IPR036527">
    <property type="entry name" value="SCP2_sterol-bd_dom_sf"/>
</dbReference>
<organism evidence="2 3">
    <name type="scientific">Maioricimonas rarisocia</name>
    <dbReference type="NCBI Taxonomy" id="2528026"/>
    <lineage>
        <taxon>Bacteria</taxon>
        <taxon>Pseudomonadati</taxon>
        <taxon>Planctomycetota</taxon>
        <taxon>Planctomycetia</taxon>
        <taxon>Planctomycetales</taxon>
        <taxon>Planctomycetaceae</taxon>
        <taxon>Maioricimonas</taxon>
    </lineage>
</organism>
<dbReference type="InterPro" id="IPR016181">
    <property type="entry name" value="Acyl_CoA_acyltransferase"/>
</dbReference>
<dbReference type="SUPFAM" id="SSF55718">
    <property type="entry name" value="SCP-like"/>
    <property type="match status" value="1"/>
</dbReference>
<dbReference type="SUPFAM" id="SSF55729">
    <property type="entry name" value="Acyl-CoA N-acyltransferases (Nat)"/>
    <property type="match status" value="1"/>
</dbReference>
<dbReference type="Pfam" id="PF17668">
    <property type="entry name" value="Acetyltransf_17"/>
    <property type="match status" value="1"/>
</dbReference>
<dbReference type="KEGG" id="mri:Mal4_13040"/>
<gene>
    <name evidence="2" type="primary">eis</name>
    <name evidence="2" type="ORF">Mal4_13040</name>
</gene>
<dbReference type="InterPro" id="IPR051554">
    <property type="entry name" value="Acetyltransferase_Eis"/>
</dbReference>
<dbReference type="CDD" id="cd04301">
    <property type="entry name" value="NAT_SF"/>
    <property type="match status" value="1"/>
</dbReference>
<evidence type="ECO:0000313" key="3">
    <source>
        <dbReference type="Proteomes" id="UP000320496"/>
    </source>
</evidence>
<name>A0A517Z3F1_9PLAN</name>
<keyword evidence="3" id="KW-1185">Reference proteome</keyword>
<dbReference type="PANTHER" id="PTHR37817">
    <property type="entry name" value="N-ACETYLTRANSFERASE EIS"/>
    <property type="match status" value="1"/>
</dbReference>
<dbReference type="Proteomes" id="UP000320496">
    <property type="component" value="Chromosome"/>
</dbReference>
<dbReference type="Pfam" id="PF13527">
    <property type="entry name" value="Acetyltransf_9"/>
    <property type="match status" value="1"/>
</dbReference>
<sequence>MFEYQRALPVEEETRFRDVLFQTLNIPHDRWDDVRENIGRDNMRVLRHDGRLIGGMGLHPAGQWFGGRCVPCCCVTLVGISPEFRRKGAARALMTSSLQELRQSGTPIATLYASTQALYRAVGFEQAGTRNQHELPMSMIGIEDRTLDVHEVSATSPEPFRNLCEQRARRTNGNLERTAGLWNRVLTDSKQPVHRYLIGDREQPEGFVVFTQESEQRFPLTLSVRDMWGATPAAGRRLWTFLADHASVGERVRWFGPANEPLLGLTAECKFTDVQILRWMVRIVDVQGALEQRGYPPAVSGELHLQVADDVLPENAGRYVLEVADGQGTVREGGRGELSCHVRGLATLYAGFFSPQTLLELGWIEGSPEALQTAAAIFSGPEPWMPEIF</sequence>
<reference evidence="2 3" key="1">
    <citation type="submission" date="2019-02" db="EMBL/GenBank/DDBJ databases">
        <title>Deep-cultivation of Planctomycetes and their phenomic and genomic characterization uncovers novel biology.</title>
        <authorList>
            <person name="Wiegand S."/>
            <person name="Jogler M."/>
            <person name="Boedeker C."/>
            <person name="Pinto D."/>
            <person name="Vollmers J."/>
            <person name="Rivas-Marin E."/>
            <person name="Kohn T."/>
            <person name="Peeters S.H."/>
            <person name="Heuer A."/>
            <person name="Rast P."/>
            <person name="Oberbeckmann S."/>
            <person name="Bunk B."/>
            <person name="Jeske O."/>
            <person name="Meyerdierks A."/>
            <person name="Storesund J.E."/>
            <person name="Kallscheuer N."/>
            <person name="Luecker S."/>
            <person name="Lage O.M."/>
            <person name="Pohl T."/>
            <person name="Merkel B.J."/>
            <person name="Hornburger P."/>
            <person name="Mueller R.-W."/>
            <person name="Bruemmer F."/>
            <person name="Labrenz M."/>
            <person name="Spormann A.M."/>
            <person name="Op den Camp H."/>
            <person name="Overmann J."/>
            <person name="Amann R."/>
            <person name="Jetten M.S.M."/>
            <person name="Mascher T."/>
            <person name="Medema M.H."/>
            <person name="Devos D.P."/>
            <person name="Kaster A.-K."/>
            <person name="Ovreas L."/>
            <person name="Rohde M."/>
            <person name="Galperin M.Y."/>
            <person name="Jogler C."/>
        </authorList>
    </citation>
    <scope>NUCLEOTIDE SEQUENCE [LARGE SCALE GENOMIC DNA]</scope>
    <source>
        <strain evidence="2 3">Mal4</strain>
    </source>
</reference>
<dbReference type="Gene3D" id="3.40.630.30">
    <property type="match status" value="2"/>
</dbReference>
<dbReference type="InterPro" id="IPR041380">
    <property type="entry name" value="Acetyltransf_17"/>
</dbReference>
<dbReference type="EMBL" id="CP036275">
    <property type="protein sequence ID" value="QDU37001.1"/>
    <property type="molecule type" value="Genomic_DNA"/>
</dbReference>